<keyword evidence="4" id="KW-1185">Reference proteome</keyword>
<evidence type="ECO:0000256" key="1">
    <source>
        <dbReference type="SAM" id="Coils"/>
    </source>
</evidence>
<feature type="compositionally biased region" description="Basic and acidic residues" evidence="2">
    <location>
        <begin position="170"/>
        <end position="184"/>
    </location>
</feature>
<feature type="region of interest" description="Disordered" evidence="2">
    <location>
        <begin position="100"/>
        <end position="119"/>
    </location>
</feature>
<dbReference type="EMBL" id="JAADJF010000056">
    <property type="protein sequence ID" value="KAF4441538.1"/>
    <property type="molecule type" value="Genomic_DNA"/>
</dbReference>
<evidence type="ECO:0000313" key="4">
    <source>
        <dbReference type="Proteomes" id="UP000536711"/>
    </source>
</evidence>
<evidence type="ECO:0000313" key="3">
    <source>
        <dbReference type="EMBL" id="KAF4441538.1"/>
    </source>
</evidence>
<evidence type="ECO:0000256" key="2">
    <source>
        <dbReference type="SAM" id="MobiDB-lite"/>
    </source>
</evidence>
<gene>
    <name evidence="3" type="ORF">FACUT_2637</name>
</gene>
<feature type="compositionally biased region" description="Low complexity" evidence="2">
    <location>
        <begin position="101"/>
        <end position="111"/>
    </location>
</feature>
<reference evidence="3 4" key="1">
    <citation type="submission" date="2020-01" db="EMBL/GenBank/DDBJ databases">
        <title>Identification and distribution of gene clusters putatively required for synthesis of sphingolipid metabolism inhibitors in phylogenetically diverse species of the filamentous fungus Fusarium.</title>
        <authorList>
            <person name="Kim H.-S."/>
            <person name="Busman M."/>
            <person name="Brown D.W."/>
            <person name="Divon H."/>
            <person name="Uhlig S."/>
            <person name="Proctor R.H."/>
        </authorList>
    </citation>
    <scope>NUCLEOTIDE SEQUENCE [LARGE SCALE GENOMIC DNA]</scope>
    <source>
        <strain evidence="3 4">NRRL 13308</strain>
    </source>
</reference>
<protein>
    <submittedName>
        <fullName evidence="3">Uncharacterized protein</fullName>
    </submittedName>
</protein>
<name>A0A8H4K2B9_9HYPO</name>
<dbReference type="Proteomes" id="UP000536711">
    <property type="component" value="Unassembled WGS sequence"/>
</dbReference>
<accession>A0A8H4K2B9</accession>
<dbReference type="OrthoDB" id="5056389at2759"/>
<comment type="caution">
    <text evidence="3">The sequence shown here is derived from an EMBL/GenBank/DDBJ whole genome shotgun (WGS) entry which is preliminary data.</text>
</comment>
<feature type="coiled-coil region" evidence="1">
    <location>
        <begin position="43"/>
        <end position="98"/>
    </location>
</feature>
<dbReference type="AlphaFoldDB" id="A0A8H4K2B9"/>
<organism evidence="3 4">
    <name type="scientific">Fusarium acutatum</name>
    <dbReference type="NCBI Taxonomy" id="78861"/>
    <lineage>
        <taxon>Eukaryota</taxon>
        <taxon>Fungi</taxon>
        <taxon>Dikarya</taxon>
        <taxon>Ascomycota</taxon>
        <taxon>Pezizomycotina</taxon>
        <taxon>Sordariomycetes</taxon>
        <taxon>Hypocreomycetidae</taxon>
        <taxon>Hypocreales</taxon>
        <taxon>Nectriaceae</taxon>
        <taxon>Fusarium</taxon>
        <taxon>Fusarium fujikuroi species complex</taxon>
    </lineage>
</organism>
<keyword evidence="1" id="KW-0175">Coiled coil</keyword>
<sequence length="304" mass="34391">MNTEGPFVDIEKPLLPTATVKHGLGETYFREGTQSPFADTNGQMSLRQQLEEAQRRLREAEQIITGLKAAQDVIKANSADLKKESNHLREELAVLRSQTPQAGNNGNQANARTTVTPNPEDVKNLQECLQEIKHESKEILRQSKEVHRQTGELRDCVLSKQEQLSRKRPHTDSDTGRNEEERPSMHFVKMCKRYNSQTTRCTITFQGALKPFIEDLSHAYESKSSLSHEKIRRNLADCVYSRKSYSGWHCLREVCEKGKLSTEVKSVSVCQLHGSDCELLVSKRPGNPCILGFTSFGNFNNSTK</sequence>
<proteinExistence type="predicted"/>
<feature type="region of interest" description="Disordered" evidence="2">
    <location>
        <begin position="157"/>
        <end position="184"/>
    </location>
</feature>